<evidence type="ECO:0000256" key="3">
    <source>
        <dbReference type="ARBA" id="ARBA00022723"/>
    </source>
</evidence>
<feature type="binding site" evidence="5">
    <location>
        <position position="350"/>
    </location>
    <ligand>
        <name>Zn(2+)</name>
        <dbReference type="ChEBI" id="CHEBI:29105"/>
    </ligand>
</feature>
<evidence type="ECO:0000313" key="9">
    <source>
        <dbReference type="Proteomes" id="UP000053958"/>
    </source>
</evidence>
<evidence type="ECO:0000313" key="8">
    <source>
        <dbReference type="EMBL" id="KKA19616.1"/>
    </source>
</evidence>
<comment type="function">
    <text evidence="5">Non-catalytic subunit of the queuine tRNA-ribosyltransferase (TGT) that catalyzes the base-exchange of a guanine (G) residue with queuine (Q) at position 34 (anticodon wobble position) in tRNAs with GU(N) anticodons (tRNA-Asp, -Asn, -His and -Tyr), resulting in the hypermodified nucleoside queuosine (7-(((4,5-cis-dihydroxy-2-cyclopenten-1-yl)amino)methyl)-7-deazaguanosine).</text>
</comment>
<dbReference type="GO" id="GO:0046872">
    <property type="term" value="F:metal ion binding"/>
    <property type="evidence" value="ECO:0007669"/>
    <property type="project" value="UniProtKB-KW"/>
</dbReference>
<dbReference type="SUPFAM" id="SSF51713">
    <property type="entry name" value="tRNA-guanine transglycosylase"/>
    <property type="match status" value="1"/>
</dbReference>
<dbReference type="AlphaFoldDB" id="A0A0F4YP30"/>
<keyword evidence="8" id="KW-0808">Transferase</keyword>
<evidence type="ECO:0000256" key="2">
    <source>
        <dbReference type="ARBA" id="ARBA00022694"/>
    </source>
</evidence>
<feature type="compositionally biased region" description="Polar residues" evidence="6">
    <location>
        <begin position="412"/>
        <end position="421"/>
    </location>
</feature>
<proteinExistence type="inferred from homology"/>
<dbReference type="InterPro" id="IPR036511">
    <property type="entry name" value="TGT-like_sf"/>
</dbReference>
<keyword evidence="3 5" id="KW-0479">Metal-binding</keyword>
<dbReference type="GeneID" id="25318701"/>
<dbReference type="Gene3D" id="3.20.20.105">
    <property type="entry name" value="Queuine tRNA-ribosyltransferase-like"/>
    <property type="match status" value="1"/>
</dbReference>
<dbReference type="HAMAP" id="MF_03043">
    <property type="entry name" value="QTRT2"/>
    <property type="match status" value="1"/>
</dbReference>
<keyword evidence="4 5" id="KW-0862">Zinc</keyword>
<dbReference type="GO" id="GO:0006400">
    <property type="term" value="P:tRNA modification"/>
    <property type="evidence" value="ECO:0007669"/>
    <property type="project" value="InterPro"/>
</dbReference>
<feature type="compositionally biased region" description="Basic and acidic residues" evidence="6">
    <location>
        <begin position="446"/>
        <end position="456"/>
    </location>
</feature>
<feature type="region of interest" description="Disordered" evidence="6">
    <location>
        <begin position="411"/>
        <end position="483"/>
    </location>
</feature>
<evidence type="ECO:0000256" key="5">
    <source>
        <dbReference type="HAMAP-Rule" id="MF_03043"/>
    </source>
</evidence>
<dbReference type="Pfam" id="PF01702">
    <property type="entry name" value="TGT"/>
    <property type="match status" value="1"/>
</dbReference>
<dbReference type="PANTHER" id="PTHR46064:SF1">
    <property type="entry name" value="QUEUINE TRNA-RIBOSYLTRANSFERASE ACCESSORY SUBUNIT 2"/>
    <property type="match status" value="1"/>
</dbReference>
<dbReference type="RefSeq" id="XP_013326228.1">
    <property type="nucleotide sequence ID" value="XM_013470774.1"/>
</dbReference>
<dbReference type="InterPro" id="IPR002616">
    <property type="entry name" value="tRNA_ribo_trans-like"/>
</dbReference>
<dbReference type="PANTHER" id="PTHR46064">
    <property type="entry name" value="QUEUINE TRNA-RIBOSYLTRANSFERASE ACCESSORY SUBUNIT 2"/>
    <property type="match status" value="1"/>
</dbReference>
<dbReference type="FunFam" id="3.20.20.105:FF:000007">
    <property type="entry name" value="Queuine tRNA-ribosyltransferase accessory subunit 2"/>
    <property type="match status" value="1"/>
</dbReference>
<feature type="domain" description="tRNA-guanine(15) transglycosylase-like" evidence="7">
    <location>
        <begin position="30"/>
        <end position="412"/>
    </location>
</feature>
<comment type="similarity">
    <text evidence="5">Belongs to the queuine tRNA-ribosyltransferase family. QTRT2 subfamily.</text>
</comment>
<evidence type="ECO:0000256" key="1">
    <source>
        <dbReference type="ARBA" id="ARBA00022490"/>
    </source>
</evidence>
<dbReference type="InterPro" id="IPR028592">
    <property type="entry name" value="QTRTD1"/>
</dbReference>
<keyword evidence="1 5" id="KW-0963">Cytoplasm</keyword>
<evidence type="ECO:0000256" key="4">
    <source>
        <dbReference type="ARBA" id="ARBA00022833"/>
    </source>
</evidence>
<keyword evidence="9" id="KW-1185">Reference proteome</keyword>
<organism evidence="8 9">
    <name type="scientific">Rasamsonia emersonii (strain ATCC 16479 / CBS 393.64 / IMI 116815)</name>
    <dbReference type="NCBI Taxonomy" id="1408163"/>
    <lineage>
        <taxon>Eukaryota</taxon>
        <taxon>Fungi</taxon>
        <taxon>Dikarya</taxon>
        <taxon>Ascomycota</taxon>
        <taxon>Pezizomycotina</taxon>
        <taxon>Eurotiomycetes</taxon>
        <taxon>Eurotiomycetidae</taxon>
        <taxon>Eurotiales</taxon>
        <taxon>Trichocomaceae</taxon>
        <taxon>Rasamsonia</taxon>
    </lineage>
</organism>
<name>A0A0F4YP30_RASE3</name>
<feature type="binding site" evidence="5">
    <location>
        <position position="353"/>
    </location>
    <ligand>
        <name>Zn(2+)</name>
        <dbReference type="ChEBI" id="CHEBI:29105"/>
    </ligand>
</feature>
<evidence type="ECO:0000259" key="7">
    <source>
        <dbReference type="Pfam" id="PF01702"/>
    </source>
</evidence>
<reference evidence="8 9" key="1">
    <citation type="submission" date="2015-04" db="EMBL/GenBank/DDBJ databases">
        <authorList>
            <person name="Heijne W.H."/>
            <person name="Fedorova N.D."/>
            <person name="Nierman W.C."/>
            <person name="Vollebregt A.W."/>
            <person name="Zhao Z."/>
            <person name="Wu L."/>
            <person name="Kumar M."/>
            <person name="Stam H."/>
            <person name="van den Berg M.A."/>
            <person name="Pel H.J."/>
        </authorList>
    </citation>
    <scope>NUCLEOTIDE SEQUENCE [LARGE SCALE GENOMIC DNA]</scope>
    <source>
        <strain evidence="8 9">CBS 393.64</strain>
    </source>
</reference>
<comment type="caution">
    <text evidence="8">The sequence shown here is derived from an EMBL/GenBank/DDBJ whole genome shotgun (WGS) entry which is preliminary data.</text>
</comment>
<feature type="binding site" evidence="5">
    <location>
        <position position="379"/>
    </location>
    <ligand>
        <name>Zn(2+)</name>
        <dbReference type="ChEBI" id="CHEBI:29105"/>
    </ligand>
</feature>
<evidence type="ECO:0000256" key="6">
    <source>
        <dbReference type="SAM" id="MobiDB-lite"/>
    </source>
</evidence>
<accession>A0A0F4YP30</accession>
<dbReference type="EMBL" id="LASV01000333">
    <property type="protein sequence ID" value="KKA19616.1"/>
    <property type="molecule type" value="Genomic_DNA"/>
</dbReference>
<keyword evidence="2 5" id="KW-0819">tRNA processing</keyword>
<dbReference type="GO" id="GO:0005737">
    <property type="term" value="C:cytoplasm"/>
    <property type="evidence" value="ECO:0007669"/>
    <property type="project" value="UniProtKB-SubCell"/>
</dbReference>
<keyword evidence="8" id="KW-0328">Glycosyltransferase</keyword>
<dbReference type="STRING" id="1408163.A0A0F4YP30"/>
<dbReference type="GO" id="GO:0008479">
    <property type="term" value="F:tRNA-guanosine(34) queuine transglycosylase activity"/>
    <property type="evidence" value="ECO:0007669"/>
    <property type="project" value="UniProtKB-UniRule"/>
</dbReference>
<dbReference type="InterPro" id="IPR050852">
    <property type="entry name" value="Queuine_tRNA-ribosyltrfase"/>
</dbReference>
<sequence>MGPESPSQEAPEEMTSPFSLLQPAPSVLAPRVGKFAVPGRKAIQTPHYVAITSRGSVPHLTHDVVRDHTTIGSLYFGLEDFLEKAPNEVPPIYKVPRALHESALRKFACLQDDILLVLGARRVPPIVCPPANTDNSIGILTSFGYRQLEAEQYIEAVQKLRPDVVVGLADLVLGQKPGVKRREKMVDRTHAYTRDATRQLYETEDGAESDLKKTLYFAPVLPLENTQQTLYLGDLGDELREHISGLALYESSSLSVVPEELGDLPRLSFSEPKTPQEVLRDIALGADLLTIPFIGGMSDGGIALDFVFPPKKEEHKEDQQDEPKRKALGIDLWSPSYATDLSPLVQGCECYACTKHHRAYLRHLLSAREMLAWTLLQIHNYHTMDRFFAAVRESIANGTFEESVEAFERTYESSLPQQTGQGPRLRGYQVHPSGPSEPRRNPRAYGRLDDKAEKFAEALQSSVATPDADAEELQESGFAEKEC</sequence>
<protein>
    <recommendedName>
        <fullName evidence="5">Queuine tRNA-ribosyltransferase accessory subunit 2</fullName>
    </recommendedName>
    <alternativeName>
        <fullName evidence="5">Queuine tRNA-ribosyltransferase domain-containing protein 1</fullName>
    </alternativeName>
</protein>
<feature type="binding site" evidence="5">
    <location>
        <position position="348"/>
    </location>
    <ligand>
        <name>Zn(2+)</name>
        <dbReference type="ChEBI" id="CHEBI:29105"/>
    </ligand>
</feature>
<comment type="subunit">
    <text evidence="5">Heterodimer of a catalytic subunit and an accessory subunit.</text>
</comment>
<comment type="subcellular location">
    <subcellularLocation>
        <location evidence="5">Cytoplasm</location>
    </subcellularLocation>
</comment>
<dbReference type="Proteomes" id="UP000053958">
    <property type="component" value="Unassembled WGS sequence"/>
</dbReference>
<dbReference type="OrthoDB" id="27601at2759"/>
<gene>
    <name evidence="8" type="ORF">T310_6399</name>
</gene>
<dbReference type="NCBIfam" id="TIGR00449">
    <property type="entry name" value="tgt_general"/>
    <property type="match status" value="1"/>
</dbReference>
<comment type="cofactor">
    <cofactor evidence="5">
        <name>Zn(2+)</name>
        <dbReference type="ChEBI" id="CHEBI:29105"/>
    </cofactor>
    <text evidence="5">Binds 1 zinc ion per subunit.</text>
</comment>